<name>A0ABR1LU07_9PEZI</name>
<keyword evidence="1" id="KW-1133">Transmembrane helix</keyword>
<keyword evidence="3" id="KW-1185">Reference proteome</keyword>
<reference evidence="2 3" key="1">
    <citation type="submission" date="2024-04" db="EMBL/GenBank/DDBJ databases">
        <title>Phyllosticta paracitricarpa is synonymous to the EU quarantine fungus P. citricarpa based on phylogenomic analyses.</title>
        <authorList>
            <consortium name="Lawrence Berkeley National Laboratory"/>
            <person name="Van Ingen-Buijs V.A."/>
            <person name="Van Westerhoven A.C."/>
            <person name="Haridas S."/>
            <person name="Skiadas P."/>
            <person name="Martin F."/>
            <person name="Groenewald J.Z."/>
            <person name="Crous P.W."/>
            <person name="Seidl M.F."/>
        </authorList>
    </citation>
    <scope>NUCLEOTIDE SEQUENCE [LARGE SCALE GENOMIC DNA]</scope>
    <source>
        <strain evidence="2 3">CBS 122670</strain>
    </source>
</reference>
<evidence type="ECO:0000313" key="3">
    <source>
        <dbReference type="Proteomes" id="UP001365128"/>
    </source>
</evidence>
<dbReference type="EMBL" id="JBBPDW010000031">
    <property type="protein sequence ID" value="KAK7538021.1"/>
    <property type="molecule type" value="Genomic_DNA"/>
</dbReference>
<keyword evidence="1" id="KW-0812">Transmembrane</keyword>
<keyword evidence="1" id="KW-0472">Membrane</keyword>
<evidence type="ECO:0000256" key="1">
    <source>
        <dbReference type="SAM" id="Phobius"/>
    </source>
</evidence>
<gene>
    <name evidence="2" type="ORF">IWX46DRAFT_583341</name>
</gene>
<comment type="caution">
    <text evidence="2">The sequence shown here is derived from an EMBL/GenBank/DDBJ whole genome shotgun (WGS) entry which is preliminary data.</text>
</comment>
<sequence>MDIPARLDKPRAYGAAAAAAAAVVAAVAVSLRCFRRKRHLLEGRWREAVLAGYRYIGHDQTLAFDVSRAWTVLRRVRMRVTTQSKNRGAKNEDGAKPEWNVTLSLSVYM</sequence>
<organism evidence="2 3">
    <name type="scientific">Phyllosticta citricarpa</name>
    <dbReference type="NCBI Taxonomy" id="55181"/>
    <lineage>
        <taxon>Eukaryota</taxon>
        <taxon>Fungi</taxon>
        <taxon>Dikarya</taxon>
        <taxon>Ascomycota</taxon>
        <taxon>Pezizomycotina</taxon>
        <taxon>Dothideomycetes</taxon>
        <taxon>Dothideomycetes incertae sedis</taxon>
        <taxon>Botryosphaeriales</taxon>
        <taxon>Phyllostictaceae</taxon>
        <taxon>Phyllosticta</taxon>
    </lineage>
</organism>
<accession>A0ABR1LU07</accession>
<proteinExistence type="predicted"/>
<dbReference type="Proteomes" id="UP001365128">
    <property type="component" value="Unassembled WGS sequence"/>
</dbReference>
<evidence type="ECO:0000313" key="2">
    <source>
        <dbReference type="EMBL" id="KAK7538021.1"/>
    </source>
</evidence>
<feature type="transmembrane region" description="Helical" evidence="1">
    <location>
        <begin position="12"/>
        <end position="34"/>
    </location>
</feature>
<protein>
    <submittedName>
        <fullName evidence="2">Uncharacterized protein</fullName>
    </submittedName>
</protein>